<evidence type="ECO:0000313" key="2">
    <source>
        <dbReference type="Proteomes" id="UP000078561"/>
    </source>
</evidence>
<protein>
    <submittedName>
        <fullName evidence="1">Uncharacterized protein</fullName>
    </submittedName>
</protein>
<proteinExistence type="predicted"/>
<evidence type="ECO:0000313" key="1">
    <source>
        <dbReference type="EMBL" id="SAM08209.1"/>
    </source>
</evidence>
<dbReference type="AlphaFoldDB" id="A0A168SBW7"/>
<organism evidence="1">
    <name type="scientific">Absidia glauca</name>
    <name type="common">Pin mould</name>
    <dbReference type="NCBI Taxonomy" id="4829"/>
    <lineage>
        <taxon>Eukaryota</taxon>
        <taxon>Fungi</taxon>
        <taxon>Fungi incertae sedis</taxon>
        <taxon>Mucoromycota</taxon>
        <taxon>Mucoromycotina</taxon>
        <taxon>Mucoromycetes</taxon>
        <taxon>Mucorales</taxon>
        <taxon>Cunninghamellaceae</taxon>
        <taxon>Absidia</taxon>
    </lineage>
</organism>
<sequence length="164" mass="19068">MFPHDKTNEWIAQELIRIKENQEPRQCPDYEALIEHIEELSRAELMLGRAFNALWHYCWDPSSAPHHPTPIRVLLGLEHIFSLEEEQQPSVQIQLSTLLTIPIPTSSPWLAAWQVIHQWLHSLCTPHTDWQPLLSVGLHAYHSARSRHGPLPEHLLTNKQSFSF</sequence>
<name>A0A168SBW7_ABSGL</name>
<dbReference type="OrthoDB" id="2355444at2759"/>
<dbReference type="InParanoid" id="A0A168SBW7"/>
<dbReference type="EMBL" id="LT554889">
    <property type="protein sequence ID" value="SAM08209.1"/>
    <property type="molecule type" value="Genomic_DNA"/>
</dbReference>
<reference evidence="1" key="1">
    <citation type="submission" date="2016-04" db="EMBL/GenBank/DDBJ databases">
        <authorList>
            <person name="Evans L.H."/>
            <person name="Alamgir A."/>
            <person name="Owens N."/>
            <person name="Weber N.D."/>
            <person name="Virtaneva K."/>
            <person name="Barbian K."/>
            <person name="Babar A."/>
            <person name="Rosenke K."/>
        </authorList>
    </citation>
    <scope>NUCLEOTIDE SEQUENCE [LARGE SCALE GENOMIC DNA]</scope>
    <source>
        <strain evidence="1">CBS 101.48</strain>
    </source>
</reference>
<dbReference type="Proteomes" id="UP000078561">
    <property type="component" value="Unassembled WGS sequence"/>
</dbReference>
<keyword evidence="2" id="KW-1185">Reference proteome</keyword>
<accession>A0A168SBW7</accession>
<gene>
    <name evidence="1" type="primary">ABSGL_13871.1 scaffold 14340</name>
</gene>